<dbReference type="PANTHER" id="PTHR28029:SF1">
    <property type="entry name" value="PROTEIN ILM1"/>
    <property type="match status" value="1"/>
</dbReference>
<accession>A0A0D2B073</accession>
<feature type="transmembrane region" description="Helical" evidence="2">
    <location>
        <begin position="171"/>
        <end position="190"/>
    </location>
</feature>
<keyword evidence="2" id="KW-0812">Transmembrane</keyword>
<sequence>MPLLSSALLLRTHSLTLVLFAYYLLTSPWTLVSSAPIWLLGESMFVRAPIYAPDHLHPSDPGSNHHHQGRDLRPPPALLQNPARGPGTIPALTGTAAERELFAVLAVLLLAYALMQFIFAGDLTLILPSGPTSTRGGSKQGAAPPAGTTPMASSARLAKELYTLLTAQSRWLTLAGLHVIASSALVFWIYMFHSREAPTQSGDYYSISDLLANRVTFTAGLANMLFWGYLWTTVKDEGKEVGNLLARRRAMEEEEEEE</sequence>
<dbReference type="OrthoDB" id="5299849at2759"/>
<evidence type="ECO:0000313" key="4">
    <source>
        <dbReference type="Proteomes" id="UP000053328"/>
    </source>
</evidence>
<evidence type="ECO:0000313" key="3">
    <source>
        <dbReference type="EMBL" id="KIW12363.1"/>
    </source>
</evidence>
<feature type="transmembrane region" description="Helical" evidence="2">
    <location>
        <begin position="211"/>
        <end position="230"/>
    </location>
</feature>
<feature type="transmembrane region" description="Helical" evidence="2">
    <location>
        <begin position="20"/>
        <end position="40"/>
    </location>
</feature>
<dbReference type="AlphaFoldDB" id="A0A0D2B073"/>
<dbReference type="Pfam" id="PF10311">
    <property type="entry name" value="Ilm1"/>
    <property type="match status" value="1"/>
</dbReference>
<feature type="region of interest" description="Disordered" evidence="1">
    <location>
        <begin position="56"/>
        <end position="84"/>
    </location>
</feature>
<dbReference type="InterPro" id="IPR018815">
    <property type="entry name" value="Incr_loss_mito_DNA_1"/>
</dbReference>
<gene>
    <name evidence="3" type="ORF">PV08_09640</name>
</gene>
<dbReference type="GeneID" id="27336723"/>
<organism evidence="3 4">
    <name type="scientific">Exophiala spinifera</name>
    <dbReference type="NCBI Taxonomy" id="91928"/>
    <lineage>
        <taxon>Eukaryota</taxon>
        <taxon>Fungi</taxon>
        <taxon>Dikarya</taxon>
        <taxon>Ascomycota</taxon>
        <taxon>Pezizomycotina</taxon>
        <taxon>Eurotiomycetes</taxon>
        <taxon>Chaetothyriomycetidae</taxon>
        <taxon>Chaetothyriales</taxon>
        <taxon>Herpotrichiellaceae</taxon>
        <taxon>Exophiala</taxon>
    </lineage>
</organism>
<name>A0A0D2B073_9EURO</name>
<dbReference type="PANTHER" id="PTHR28029">
    <property type="entry name" value="PROTEIN ILM1"/>
    <property type="match status" value="1"/>
</dbReference>
<dbReference type="EMBL" id="KN847498">
    <property type="protein sequence ID" value="KIW12363.1"/>
    <property type="molecule type" value="Genomic_DNA"/>
</dbReference>
<dbReference type="STRING" id="91928.A0A0D2B073"/>
<dbReference type="Proteomes" id="UP000053328">
    <property type="component" value="Unassembled WGS sequence"/>
</dbReference>
<dbReference type="RefSeq" id="XP_016232579.1">
    <property type="nucleotide sequence ID" value="XM_016383956.1"/>
</dbReference>
<keyword evidence="2" id="KW-1133">Transmembrane helix</keyword>
<reference evidence="3 4" key="1">
    <citation type="submission" date="2015-01" db="EMBL/GenBank/DDBJ databases">
        <title>The Genome Sequence of Exophiala spinifera CBS89968.</title>
        <authorList>
            <consortium name="The Broad Institute Genomics Platform"/>
            <person name="Cuomo C."/>
            <person name="de Hoog S."/>
            <person name="Gorbushina A."/>
            <person name="Stielow B."/>
            <person name="Teixiera M."/>
            <person name="Abouelleil A."/>
            <person name="Chapman S.B."/>
            <person name="Priest M."/>
            <person name="Young S.K."/>
            <person name="Wortman J."/>
            <person name="Nusbaum C."/>
            <person name="Birren B."/>
        </authorList>
    </citation>
    <scope>NUCLEOTIDE SEQUENCE [LARGE SCALE GENOMIC DNA]</scope>
    <source>
        <strain evidence="3 4">CBS 89968</strain>
    </source>
</reference>
<feature type="transmembrane region" description="Helical" evidence="2">
    <location>
        <begin position="101"/>
        <end position="119"/>
    </location>
</feature>
<keyword evidence="4" id="KW-1185">Reference proteome</keyword>
<keyword evidence="2" id="KW-0472">Membrane</keyword>
<proteinExistence type="predicted"/>
<dbReference type="VEuPathDB" id="FungiDB:PV08_09640"/>
<protein>
    <submittedName>
        <fullName evidence="3">Uncharacterized protein</fullName>
    </submittedName>
</protein>
<evidence type="ECO:0000256" key="1">
    <source>
        <dbReference type="SAM" id="MobiDB-lite"/>
    </source>
</evidence>
<evidence type="ECO:0000256" key="2">
    <source>
        <dbReference type="SAM" id="Phobius"/>
    </source>
</evidence>
<dbReference type="HOGENOM" id="CLU_1133548_0_0_1"/>